<comment type="caution">
    <text evidence="4">The sequence shown here is derived from an EMBL/GenBank/DDBJ whole genome shotgun (WGS) entry which is preliminary data.</text>
</comment>
<evidence type="ECO:0000313" key="7">
    <source>
        <dbReference type="Proteomes" id="UP000245956"/>
    </source>
</evidence>
<dbReference type="Pfam" id="PF00857">
    <property type="entry name" value="Isochorismatase"/>
    <property type="match status" value="1"/>
</dbReference>
<dbReference type="Proteomes" id="UP000245956">
    <property type="component" value="Unassembled WGS sequence"/>
</dbReference>
<feature type="domain" description="Isochorismatase-like" evidence="3">
    <location>
        <begin position="16"/>
        <end position="200"/>
    </location>
</feature>
<reference evidence="5 7" key="2">
    <citation type="journal article" date="2016" name="Front. Microbiol.">
        <title>Genome and transcriptome sequences reveal the specific parasitism of the nematophagous Purpureocillium lilacinum 36-1.</title>
        <authorList>
            <person name="Xie J."/>
            <person name="Li S."/>
            <person name="Mo C."/>
            <person name="Xiao X."/>
            <person name="Peng D."/>
            <person name="Wang G."/>
            <person name="Xiao Y."/>
        </authorList>
    </citation>
    <scope>NUCLEOTIDE SEQUENCE [LARGE SCALE GENOMIC DNA]</scope>
    <source>
        <strain evidence="5 7">36-1</strain>
    </source>
</reference>
<dbReference type="InterPro" id="IPR036380">
    <property type="entry name" value="Isochorismatase-like_sf"/>
</dbReference>
<reference evidence="5" key="1">
    <citation type="submission" date="2015-05" db="EMBL/GenBank/DDBJ databases">
        <authorList>
            <person name="Wang D.B."/>
            <person name="Wang M."/>
        </authorList>
    </citation>
    <scope>NUCLEOTIDE SEQUENCE</scope>
    <source>
        <strain evidence="5">36-1</strain>
    </source>
</reference>
<dbReference type="EMBL" id="LCWV01000002">
    <property type="protein sequence ID" value="PWI75663.1"/>
    <property type="molecule type" value="Genomic_DNA"/>
</dbReference>
<dbReference type="CDD" id="cd00431">
    <property type="entry name" value="cysteine_hydrolases"/>
    <property type="match status" value="1"/>
</dbReference>
<keyword evidence="2 4" id="KW-0378">Hydrolase</keyword>
<accession>A0A179GBN1</accession>
<dbReference type="InterPro" id="IPR050272">
    <property type="entry name" value="Isochorismatase-like_hydrls"/>
</dbReference>
<dbReference type="InterPro" id="IPR000868">
    <property type="entry name" value="Isochorismatase-like_dom"/>
</dbReference>
<dbReference type="PANTHER" id="PTHR43540">
    <property type="entry name" value="PEROXYUREIDOACRYLATE/UREIDOACRYLATE AMIDOHYDROLASE-RELATED"/>
    <property type="match status" value="1"/>
</dbReference>
<gene>
    <name evidence="5" type="ORF">PCL_06321</name>
    <name evidence="4" type="ORF">VFPBJ_09200</name>
</gene>
<sequence length="207" mass="22352">MAPKQNTAAAHPPAKTALLLLDYQNYIVNMINPPAVQSKVVEAAGALLKAAREASAPIFHCHIDFASEPVPTSKITDRWESALKPMLASSPEQGQEWRALTPPATAADNEHTVAKRPGCVSAMKSKDILSLLRDKYKVESVVMCGLITSGALVSTAREAADLGFVTTVVEDGCWDYNPDAHRVIIDNVVPMTAWVASLEEALKLYNN</sequence>
<dbReference type="Gene3D" id="3.40.50.850">
    <property type="entry name" value="Isochorismatase-like"/>
    <property type="match status" value="1"/>
</dbReference>
<organism evidence="4 6">
    <name type="scientific">Purpureocillium lilacinum</name>
    <name type="common">Paecilomyces lilacinus</name>
    <dbReference type="NCBI Taxonomy" id="33203"/>
    <lineage>
        <taxon>Eukaryota</taxon>
        <taxon>Fungi</taxon>
        <taxon>Dikarya</taxon>
        <taxon>Ascomycota</taxon>
        <taxon>Pezizomycotina</taxon>
        <taxon>Sordariomycetes</taxon>
        <taxon>Hypocreomycetidae</taxon>
        <taxon>Hypocreales</taxon>
        <taxon>Ophiocordycipitaceae</taxon>
        <taxon>Purpureocillium</taxon>
    </lineage>
</organism>
<dbReference type="Proteomes" id="UP000078240">
    <property type="component" value="Unassembled WGS sequence"/>
</dbReference>
<dbReference type="AlphaFoldDB" id="A0A179GBN1"/>
<name>A0A179GBN1_PURLI</name>
<evidence type="ECO:0000313" key="6">
    <source>
        <dbReference type="Proteomes" id="UP000078240"/>
    </source>
</evidence>
<proteinExistence type="inferred from homology"/>
<dbReference type="GO" id="GO:0016787">
    <property type="term" value="F:hydrolase activity"/>
    <property type="evidence" value="ECO:0007669"/>
    <property type="project" value="UniProtKB-KW"/>
</dbReference>
<protein>
    <submittedName>
        <fullName evidence="4 5">Hydrolase protein</fullName>
    </submittedName>
</protein>
<dbReference type="EMBL" id="LSBH01000008">
    <property type="protein sequence ID" value="OAQ75225.1"/>
    <property type="molecule type" value="Genomic_DNA"/>
</dbReference>
<evidence type="ECO:0000256" key="1">
    <source>
        <dbReference type="ARBA" id="ARBA00006336"/>
    </source>
</evidence>
<dbReference type="SUPFAM" id="SSF52499">
    <property type="entry name" value="Isochorismatase-like hydrolases"/>
    <property type="match status" value="1"/>
</dbReference>
<comment type="similarity">
    <text evidence="1">Belongs to the isochorismatase family.</text>
</comment>
<evidence type="ECO:0000313" key="5">
    <source>
        <dbReference type="EMBL" id="PWI75663.1"/>
    </source>
</evidence>
<evidence type="ECO:0000259" key="3">
    <source>
        <dbReference type="Pfam" id="PF00857"/>
    </source>
</evidence>
<dbReference type="PANTHER" id="PTHR43540:SF1">
    <property type="entry name" value="ISOCHORISMATASE HYDROLASE"/>
    <property type="match status" value="1"/>
</dbReference>
<evidence type="ECO:0000313" key="4">
    <source>
        <dbReference type="EMBL" id="OAQ75225.1"/>
    </source>
</evidence>
<reference evidence="4 6" key="3">
    <citation type="submission" date="2016-01" db="EMBL/GenBank/DDBJ databases">
        <title>Biosynthesis of antibiotic leucinostatins and their inhibition on Phytophthora in bio-control Purpureocillium lilacinum.</title>
        <authorList>
            <person name="Wang G."/>
            <person name="Liu Z."/>
            <person name="Lin R."/>
            <person name="Li E."/>
            <person name="Mao Z."/>
            <person name="Ling J."/>
            <person name="Yin W."/>
            <person name="Xie B."/>
        </authorList>
    </citation>
    <scope>NUCLEOTIDE SEQUENCE [LARGE SCALE GENOMIC DNA]</scope>
    <source>
        <strain evidence="4">PLBJ-1</strain>
    </source>
</reference>
<evidence type="ECO:0000256" key="2">
    <source>
        <dbReference type="ARBA" id="ARBA00022801"/>
    </source>
</evidence>